<evidence type="ECO:0000313" key="2">
    <source>
        <dbReference type="EMBL" id="MBV6342998.1"/>
    </source>
</evidence>
<sequence length="100" mass="11386">MKLLTKDILKKLPPLYSQENVEDPIAYVKFFTPDSNWTWYALEYDGKDLFFGLVKGLETELGYFSLSELQTSTGPHGLHIERDTGFKPTPLSKIRSGEVS</sequence>
<gene>
    <name evidence="2" type="ORF">HWQ67_15560</name>
</gene>
<feature type="region of interest" description="Disordered" evidence="1">
    <location>
        <begin position="75"/>
        <end position="100"/>
    </location>
</feature>
<evidence type="ECO:0000256" key="1">
    <source>
        <dbReference type="SAM" id="MobiDB-lite"/>
    </source>
</evidence>
<organism evidence="2 3">
    <name type="scientific">Candidatus Magnetobacterium casense</name>
    <dbReference type="NCBI Taxonomy" id="1455061"/>
    <lineage>
        <taxon>Bacteria</taxon>
        <taxon>Pseudomonadati</taxon>
        <taxon>Nitrospirota</taxon>
        <taxon>Thermodesulfovibrionia</taxon>
        <taxon>Thermodesulfovibrionales</taxon>
        <taxon>Candidatus Magnetobacteriaceae</taxon>
        <taxon>Candidatus Magnetobacterium</taxon>
    </lineage>
</organism>
<reference evidence="2 3" key="1">
    <citation type="journal article" date="2020" name="J Geophys Res Biogeosci">
        <title>Magnetotaxis as an Adaptation to Enable Bacterial Shuttling of Microbial Sulfur and Sulfur Cycling Across Aquatic Oxic#Anoxic Interfaces.</title>
        <authorList>
            <person name="Li J."/>
            <person name="Liu P."/>
            <person name="Wang J."/>
            <person name="Roberts A.P."/>
            <person name="Pan Y."/>
        </authorList>
    </citation>
    <scope>NUCLEOTIDE SEQUENCE [LARGE SCALE GENOMIC DNA]</scope>
    <source>
        <strain evidence="2 3">MYR-1_YQ</strain>
    </source>
</reference>
<accession>A0ABS6S3Q2</accession>
<proteinExistence type="predicted"/>
<keyword evidence="3" id="KW-1185">Reference proteome</keyword>
<comment type="caution">
    <text evidence="2">The sequence shown here is derived from an EMBL/GenBank/DDBJ whole genome shotgun (WGS) entry which is preliminary data.</text>
</comment>
<dbReference type="EMBL" id="JABXWD010000406">
    <property type="protein sequence ID" value="MBV6342998.1"/>
    <property type="molecule type" value="Genomic_DNA"/>
</dbReference>
<dbReference type="Pfam" id="PF11171">
    <property type="entry name" value="DUF2958"/>
    <property type="match status" value="1"/>
</dbReference>
<name>A0ABS6S3Q2_9BACT</name>
<protein>
    <submittedName>
        <fullName evidence="2">DUF2958 domain-containing protein</fullName>
    </submittedName>
</protein>
<dbReference type="InterPro" id="IPR021341">
    <property type="entry name" value="DUF2958"/>
</dbReference>
<evidence type="ECO:0000313" key="3">
    <source>
        <dbReference type="Proteomes" id="UP001196980"/>
    </source>
</evidence>
<dbReference type="Proteomes" id="UP001196980">
    <property type="component" value="Unassembled WGS sequence"/>
</dbReference>